<dbReference type="Proteomes" id="UP000031594">
    <property type="component" value="Unassembled WGS sequence"/>
</dbReference>
<keyword evidence="1" id="KW-0812">Transmembrane</keyword>
<comment type="caution">
    <text evidence="2">The sequence shown here is derived from an EMBL/GenBank/DDBJ whole genome shotgun (WGS) entry which is preliminary data.</text>
</comment>
<protein>
    <submittedName>
        <fullName evidence="2">Uncharacterized protein</fullName>
    </submittedName>
</protein>
<keyword evidence="1" id="KW-0472">Membrane</keyword>
<evidence type="ECO:0000256" key="1">
    <source>
        <dbReference type="SAM" id="Phobius"/>
    </source>
</evidence>
<gene>
    <name evidence="2" type="ORF">A946_04005</name>
</gene>
<reference evidence="2 3" key="1">
    <citation type="submission" date="2014-08" db="EMBL/GenBank/DDBJ databases">
        <title>Methylacidiphilum kamchatkense strain Kam1 draft genome sequence.</title>
        <authorList>
            <person name="Birkeland N.-K."/>
            <person name="Erikstad H.A."/>
        </authorList>
    </citation>
    <scope>NUCLEOTIDE SEQUENCE [LARGE SCALE GENOMIC DNA]</scope>
    <source>
        <strain evidence="2 3">Kam1</strain>
    </source>
</reference>
<name>A0ABR4ZWX6_9BACT</name>
<feature type="transmembrane region" description="Helical" evidence="1">
    <location>
        <begin position="37"/>
        <end position="56"/>
    </location>
</feature>
<organism evidence="2 3">
    <name type="scientific">Methylacidiphilum kamchatkense Kam1</name>
    <dbReference type="NCBI Taxonomy" id="1202785"/>
    <lineage>
        <taxon>Bacteria</taxon>
        <taxon>Pseudomonadati</taxon>
        <taxon>Verrucomicrobiota</taxon>
        <taxon>Methylacidiphilae</taxon>
        <taxon>Methylacidiphilales</taxon>
        <taxon>Methylacidiphilaceae</taxon>
        <taxon>Methylacidiphilum (ex Ratnadevi et al. 2023)</taxon>
    </lineage>
</organism>
<proteinExistence type="predicted"/>
<evidence type="ECO:0000313" key="3">
    <source>
        <dbReference type="Proteomes" id="UP000031594"/>
    </source>
</evidence>
<keyword evidence="3" id="KW-1185">Reference proteome</keyword>
<evidence type="ECO:0000313" key="2">
    <source>
        <dbReference type="EMBL" id="KIE58623.1"/>
    </source>
</evidence>
<sequence length="60" mass="6784">MLDCDFSVTRSIMDSKVLPIATVIMLSPKAATGQMSIIYFLAGFKIMDHILTLLIYNRFK</sequence>
<keyword evidence="1" id="KW-1133">Transmembrane helix</keyword>
<dbReference type="EMBL" id="JQNX01000003">
    <property type="protein sequence ID" value="KIE58623.1"/>
    <property type="molecule type" value="Genomic_DNA"/>
</dbReference>
<accession>A0ABR4ZWX6</accession>